<keyword evidence="5" id="KW-1185">Reference proteome</keyword>
<evidence type="ECO:0000256" key="1">
    <source>
        <dbReference type="ARBA" id="ARBA00022603"/>
    </source>
</evidence>
<proteinExistence type="predicted"/>
<reference evidence="4 5" key="1">
    <citation type="submission" date="2019-03" db="EMBL/GenBank/DDBJ databases">
        <title>Genomic Encyclopedia of Type Strains, Phase IV (KMG-IV): sequencing the most valuable type-strain genomes for metagenomic binning, comparative biology and taxonomic classification.</title>
        <authorList>
            <person name="Goeker M."/>
        </authorList>
    </citation>
    <scope>NUCLEOTIDE SEQUENCE [LARGE SCALE GENOMIC DNA]</scope>
    <source>
        <strain evidence="4 5">DSM 102969</strain>
    </source>
</reference>
<keyword evidence="3" id="KW-0949">S-adenosyl-L-methionine</keyword>
<dbReference type="PANTHER" id="PTHR43464">
    <property type="entry name" value="METHYLTRANSFERASE"/>
    <property type="match status" value="1"/>
</dbReference>
<sequence length="260" mass="27498">MRTDEMGRSYDVYFSSGLYRSRYLRPNRRTLALLTRLLPVGGRLLDYGAGEGRYCLPLAAGRGAEVLAADISAVARRHLEATAAAVGLAGRIRVCDPADAVYAAEVGAGRFDVALLGFGVLGHVAGRARRIALLAEMRGMLAPGGRLVLGLPNAARRFAREQRDCRALVASGVLEPGDIRYERSVDGTVIPLFYHLFSADEIRADLAEAGFAVEALTIESVLPEKAVTRSALIGVLDGAASALLPPAFGYGFLVTAAPAA</sequence>
<dbReference type="GO" id="GO:0008168">
    <property type="term" value="F:methyltransferase activity"/>
    <property type="evidence" value="ECO:0007669"/>
    <property type="project" value="UniProtKB-KW"/>
</dbReference>
<dbReference type="PANTHER" id="PTHR43464:SF19">
    <property type="entry name" value="UBIQUINONE BIOSYNTHESIS O-METHYLTRANSFERASE, MITOCHONDRIAL"/>
    <property type="match status" value="1"/>
</dbReference>
<organism evidence="4 5">
    <name type="scientific">Oharaeibacter diazotrophicus</name>
    <dbReference type="NCBI Taxonomy" id="1920512"/>
    <lineage>
        <taxon>Bacteria</taxon>
        <taxon>Pseudomonadati</taxon>
        <taxon>Pseudomonadota</taxon>
        <taxon>Alphaproteobacteria</taxon>
        <taxon>Hyphomicrobiales</taxon>
        <taxon>Pleomorphomonadaceae</taxon>
        <taxon>Oharaeibacter</taxon>
    </lineage>
</organism>
<comment type="caution">
    <text evidence="4">The sequence shown here is derived from an EMBL/GenBank/DDBJ whole genome shotgun (WGS) entry which is preliminary data.</text>
</comment>
<dbReference type="CDD" id="cd02440">
    <property type="entry name" value="AdoMet_MTases"/>
    <property type="match status" value="1"/>
</dbReference>
<name>A0A4R6RMY7_9HYPH</name>
<protein>
    <submittedName>
        <fullName evidence="4">Methyltransferase family protein</fullName>
    </submittedName>
</protein>
<evidence type="ECO:0000256" key="3">
    <source>
        <dbReference type="ARBA" id="ARBA00022691"/>
    </source>
</evidence>
<dbReference type="SUPFAM" id="SSF53335">
    <property type="entry name" value="S-adenosyl-L-methionine-dependent methyltransferases"/>
    <property type="match status" value="1"/>
</dbReference>
<keyword evidence="2 4" id="KW-0808">Transferase</keyword>
<evidence type="ECO:0000313" key="4">
    <source>
        <dbReference type="EMBL" id="TDP87166.1"/>
    </source>
</evidence>
<dbReference type="Pfam" id="PF13489">
    <property type="entry name" value="Methyltransf_23"/>
    <property type="match status" value="1"/>
</dbReference>
<evidence type="ECO:0000313" key="5">
    <source>
        <dbReference type="Proteomes" id="UP000294547"/>
    </source>
</evidence>
<dbReference type="EMBL" id="SNXY01000006">
    <property type="protein sequence ID" value="TDP87166.1"/>
    <property type="molecule type" value="Genomic_DNA"/>
</dbReference>
<gene>
    <name evidence="4" type="ORF">EDD54_1053</name>
</gene>
<dbReference type="RefSeq" id="WP_166653431.1">
    <property type="nucleotide sequence ID" value="NZ_BSPM01000008.1"/>
</dbReference>
<evidence type="ECO:0000256" key="2">
    <source>
        <dbReference type="ARBA" id="ARBA00022679"/>
    </source>
</evidence>
<dbReference type="AlphaFoldDB" id="A0A4R6RMY7"/>
<dbReference type="InterPro" id="IPR029063">
    <property type="entry name" value="SAM-dependent_MTases_sf"/>
</dbReference>
<dbReference type="Proteomes" id="UP000294547">
    <property type="component" value="Unassembled WGS sequence"/>
</dbReference>
<dbReference type="Gene3D" id="3.40.50.150">
    <property type="entry name" value="Vaccinia Virus protein VP39"/>
    <property type="match status" value="1"/>
</dbReference>
<keyword evidence="1 4" id="KW-0489">Methyltransferase</keyword>
<dbReference type="GO" id="GO:0032259">
    <property type="term" value="P:methylation"/>
    <property type="evidence" value="ECO:0007669"/>
    <property type="project" value="UniProtKB-KW"/>
</dbReference>
<accession>A0A4R6RMY7</accession>